<dbReference type="AlphaFoldDB" id="A0A4P7IKF3"/>
<organism evidence="1 2">
    <name type="scientific">Nocardioides seonyuensis</name>
    <dbReference type="NCBI Taxonomy" id="2518371"/>
    <lineage>
        <taxon>Bacteria</taxon>
        <taxon>Bacillati</taxon>
        <taxon>Actinomycetota</taxon>
        <taxon>Actinomycetes</taxon>
        <taxon>Propionibacteriales</taxon>
        <taxon>Nocardioidaceae</taxon>
        <taxon>Nocardioides</taxon>
    </lineage>
</organism>
<gene>
    <name evidence="1" type="ORF">EXE58_19075</name>
</gene>
<dbReference type="KEGG" id="nsn:EXE58_19075"/>
<dbReference type="RefSeq" id="WP_135269305.1">
    <property type="nucleotide sequence ID" value="NZ_CP038436.1"/>
</dbReference>
<reference evidence="1 2" key="1">
    <citation type="submission" date="2019-03" db="EMBL/GenBank/DDBJ databases">
        <title>Three New Species of Nocardioides, Nocardioides euryhalodurans sp. nov., Nocardioides seonyuensis sp. nov. and Nocardioides eburneoflavus sp. nov. Iolated from Soil.</title>
        <authorList>
            <person name="Roh S.G."/>
            <person name="Lee C."/>
            <person name="Kim M.-K."/>
            <person name="Kim S.B."/>
        </authorList>
    </citation>
    <scope>NUCLEOTIDE SEQUENCE [LARGE SCALE GENOMIC DNA]</scope>
    <source>
        <strain evidence="1 2">MMS17-SY207-3</strain>
    </source>
</reference>
<dbReference type="Proteomes" id="UP000294853">
    <property type="component" value="Chromosome"/>
</dbReference>
<protein>
    <submittedName>
        <fullName evidence="1">Uncharacterized protein</fullName>
    </submittedName>
</protein>
<keyword evidence="2" id="KW-1185">Reference proteome</keyword>
<dbReference type="EMBL" id="CP038436">
    <property type="protein sequence ID" value="QBX57320.1"/>
    <property type="molecule type" value="Genomic_DNA"/>
</dbReference>
<name>A0A4P7IKF3_9ACTN</name>
<accession>A0A4P7IKF3</accession>
<evidence type="ECO:0000313" key="1">
    <source>
        <dbReference type="EMBL" id="QBX57320.1"/>
    </source>
</evidence>
<evidence type="ECO:0000313" key="2">
    <source>
        <dbReference type="Proteomes" id="UP000294853"/>
    </source>
</evidence>
<dbReference type="OrthoDB" id="3759182at2"/>
<sequence length="437" mass="47785">MYGETGATMRNELVALLGQHRIQQRLSDRDSAARQTDGEVIRQYRESVLVWCGQAMQVASPMLFTNLPPRNHNPFKPNGRSSPAIELARALEHARTESTATPASTELLTTASESPVVDGWRQVARAAALAEHDTTPALAGLLTTRQAQALVGDVAAIAQALVILDQRYRYVPGWESLAESARLGWTALAASLDVNLGQPDYSIDDVGWRPMSKPIRTTTVKAGILGVLQAEHDLTVRLRAFPSLVNLRVVVDSQRLISSLLTPFAARAQPALVEPWKTRAATYTRVQQELRDLGGLIGTGELAAGEAATAAARLERIAPDTVIEPRVLGGFQILFDCIDHRIADIVEEGLQRKAFVQRVTLPRLDPEKRGRITLPVRERFRPVTEAEDLAVVHTVRDRLRPTTGPRNTGPGTSRAELQAALIHRPTGRRQASDAPSL</sequence>
<proteinExistence type="predicted"/>